<feature type="transmembrane region" description="Helical" evidence="1">
    <location>
        <begin position="102"/>
        <end position="124"/>
    </location>
</feature>
<feature type="transmembrane region" description="Helical" evidence="1">
    <location>
        <begin position="44"/>
        <end position="66"/>
    </location>
</feature>
<feature type="transmembrane region" description="Helical" evidence="1">
    <location>
        <begin position="7"/>
        <end position="29"/>
    </location>
</feature>
<keyword evidence="1" id="KW-0812">Transmembrane</keyword>
<feature type="transmembrane region" description="Helical" evidence="1">
    <location>
        <begin position="170"/>
        <end position="197"/>
    </location>
</feature>
<dbReference type="EMBL" id="HBHJ01028093">
    <property type="protein sequence ID" value="CAD9707597.1"/>
    <property type="molecule type" value="Transcribed_RNA"/>
</dbReference>
<protein>
    <submittedName>
        <fullName evidence="2">Uncharacterized protein</fullName>
    </submittedName>
</protein>
<dbReference type="AlphaFoldDB" id="A0A7S2WU09"/>
<feature type="transmembrane region" description="Helical" evidence="1">
    <location>
        <begin position="73"/>
        <end position="96"/>
    </location>
</feature>
<keyword evidence="1" id="KW-0472">Membrane</keyword>
<evidence type="ECO:0000313" key="2">
    <source>
        <dbReference type="EMBL" id="CAD9707597.1"/>
    </source>
</evidence>
<proteinExistence type="predicted"/>
<accession>A0A7S2WU09</accession>
<keyword evidence="1" id="KW-1133">Transmembrane helix</keyword>
<evidence type="ECO:0000256" key="1">
    <source>
        <dbReference type="SAM" id="Phobius"/>
    </source>
</evidence>
<feature type="transmembrane region" description="Helical" evidence="1">
    <location>
        <begin position="209"/>
        <end position="230"/>
    </location>
</feature>
<reference evidence="2" key="1">
    <citation type="submission" date="2021-01" db="EMBL/GenBank/DDBJ databases">
        <authorList>
            <person name="Corre E."/>
            <person name="Pelletier E."/>
            <person name="Niang G."/>
            <person name="Scheremetjew M."/>
            <person name="Finn R."/>
            <person name="Kale V."/>
            <person name="Holt S."/>
            <person name="Cochrane G."/>
            <person name="Meng A."/>
            <person name="Brown T."/>
            <person name="Cohen L."/>
        </authorList>
    </citation>
    <scope>NUCLEOTIDE SEQUENCE</scope>
    <source>
        <strain evidence="2">CCMP1243</strain>
    </source>
</reference>
<gene>
    <name evidence="2" type="ORF">RMAR1173_LOCUS18588</name>
</gene>
<sequence>MHWLLGTLLWVASVALVPAVLTFFTYVAVEGAAQPLLVAVARRLLYALAGVEVLASFAVTVPRLFLRRFRRQVLLVLSSRVHLGLLALAAATVMFAGTWPPVSLPVLLAYPLCFLLAGVALVLLSDVEELLDLLELVLRDVNLMTSLMSTASAAAVVLLIYLSLNTAAVVVSLVLVAGLLVCCLFDAARLVGCLGIFAFSRDEVSSYSVLMWAVLFVLFSFVAVASLGVVPPRPLDRSSFFDPHHRSFAVPSEGSASPGSMEAAAVSHMMMRPLARF</sequence>
<name>A0A7S2WU09_9STRA</name>
<organism evidence="2">
    <name type="scientific">Rhizochromulina marina</name>
    <dbReference type="NCBI Taxonomy" id="1034831"/>
    <lineage>
        <taxon>Eukaryota</taxon>
        <taxon>Sar</taxon>
        <taxon>Stramenopiles</taxon>
        <taxon>Ochrophyta</taxon>
        <taxon>Dictyochophyceae</taxon>
        <taxon>Rhizochromulinales</taxon>
        <taxon>Rhizochromulina</taxon>
    </lineage>
</organism>
<feature type="transmembrane region" description="Helical" evidence="1">
    <location>
        <begin position="145"/>
        <end position="164"/>
    </location>
</feature>